<evidence type="ECO:0000313" key="1">
    <source>
        <dbReference type="EMBL" id="GFR42006.1"/>
    </source>
</evidence>
<keyword evidence="2" id="KW-1185">Reference proteome</keyword>
<dbReference type="InterPro" id="IPR017395">
    <property type="entry name" value="Chlorophyllase-like"/>
</dbReference>
<dbReference type="Proteomes" id="UP001054857">
    <property type="component" value="Unassembled WGS sequence"/>
</dbReference>
<name>A0AAD3HIP1_9CHLO</name>
<dbReference type="GO" id="GO:0047746">
    <property type="term" value="F:chlorophyllase activity"/>
    <property type="evidence" value="ECO:0007669"/>
    <property type="project" value="TreeGrafter"/>
</dbReference>
<sequence>MSEEFISPGKYAVDSMSQRVDIPLPSSKSPGCLRKTVTLEVTVTYPSNVTKGSETPFPVVAWFNGLMSKSAWYGSIVRHVASWGYVVLQYKNMNPLLPVADELAYLPPLLQWLSAQSAGNAGSTADRLPANPLLGLADTSRLATMGHSWGGALAVLHYLGASTVNVATAVLVDPQDWTNNAAVKALTGTNRTAAVVGSGITGPTNPAAQNFRHFFPELAPGSWQLVIKQAGHLSFLNTGSSVLDKTLDLVAKIGKISRPEVSRTAASLSVAWLQSTFRAHTSQHGLQRYAEWLRQQQAQGAVEWTVTSP</sequence>
<dbReference type="GO" id="GO:0015996">
    <property type="term" value="P:chlorophyll catabolic process"/>
    <property type="evidence" value="ECO:0007669"/>
    <property type="project" value="TreeGrafter"/>
</dbReference>
<dbReference type="EMBL" id="BMAR01000002">
    <property type="protein sequence ID" value="GFR42006.1"/>
    <property type="molecule type" value="Genomic_DNA"/>
</dbReference>
<gene>
    <name evidence="1" type="ORF">Agub_g2820</name>
</gene>
<dbReference type="SUPFAM" id="SSF53474">
    <property type="entry name" value="alpha/beta-Hydrolases"/>
    <property type="match status" value="1"/>
</dbReference>
<dbReference type="PANTHER" id="PTHR33428:SF14">
    <property type="entry name" value="CARBOXYLESTERASE TYPE B DOMAIN-CONTAINING PROTEIN"/>
    <property type="match status" value="1"/>
</dbReference>
<evidence type="ECO:0008006" key="3">
    <source>
        <dbReference type="Google" id="ProtNLM"/>
    </source>
</evidence>
<reference evidence="1 2" key="1">
    <citation type="journal article" date="2021" name="Sci. Rep.">
        <title>Genome sequencing of the multicellular alga Astrephomene provides insights into convergent evolution of germ-soma differentiation.</title>
        <authorList>
            <person name="Yamashita S."/>
            <person name="Yamamoto K."/>
            <person name="Matsuzaki R."/>
            <person name="Suzuki S."/>
            <person name="Yamaguchi H."/>
            <person name="Hirooka S."/>
            <person name="Minakuchi Y."/>
            <person name="Miyagishima S."/>
            <person name="Kawachi M."/>
            <person name="Toyoda A."/>
            <person name="Nozaki H."/>
        </authorList>
    </citation>
    <scope>NUCLEOTIDE SEQUENCE [LARGE SCALE GENOMIC DNA]</scope>
    <source>
        <strain evidence="1 2">NIES-4017</strain>
    </source>
</reference>
<dbReference type="Gene3D" id="3.40.50.1820">
    <property type="entry name" value="alpha/beta hydrolase"/>
    <property type="match status" value="1"/>
</dbReference>
<protein>
    <recommendedName>
        <fullName evidence="3">Chlorophyllase</fullName>
    </recommendedName>
</protein>
<accession>A0AAD3HIP1</accession>
<dbReference type="AlphaFoldDB" id="A0AAD3HIP1"/>
<dbReference type="PANTHER" id="PTHR33428">
    <property type="entry name" value="CHLOROPHYLLASE-2, CHLOROPLASTIC"/>
    <property type="match status" value="1"/>
</dbReference>
<dbReference type="InterPro" id="IPR029058">
    <property type="entry name" value="AB_hydrolase_fold"/>
</dbReference>
<comment type="caution">
    <text evidence="1">The sequence shown here is derived from an EMBL/GenBank/DDBJ whole genome shotgun (WGS) entry which is preliminary data.</text>
</comment>
<proteinExistence type="predicted"/>
<dbReference type="Pfam" id="PF07224">
    <property type="entry name" value="Chlorophyllase"/>
    <property type="match status" value="1"/>
</dbReference>
<evidence type="ECO:0000313" key="2">
    <source>
        <dbReference type="Proteomes" id="UP001054857"/>
    </source>
</evidence>
<organism evidence="1 2">
    <name type="scientific">Astrephomene gubernaculifera</name>
    <dbReference type="NCBI Taxonomy" id="47775"/>
    <lineage>
        <taxon>Eukaryota</taxon>
        <taxon>Viridiplantae</taxon>
        <taxon>Chlorophyta</taxon>
        <taxon>core chlorophytes</taxon>
        <taxon>Chlorophyceae</taxon>
        <taxon>CS clade</taxon>
        <taxon>Chlamydomonadales</taxon>
        <taxon>Astrephomenaceae</taxon>
        <taxon>Astrephomene</taxon>
    </lineage>
</organism>